<dbReference type="PANTHER" id="PTHR11076">
    <property type="entry name" value="DNA REPAIR POLYMERASE UMUC / TRANSFERASE FAMILY MEMBER"/>
    <property type="match status" value="1"/>
</dbReference>
<keyword evidence="9 12" id="KW-0239">DNA-directed DNA polymerase</keyword>
<keyword evidence="8 12" id="KW-0460">Magnesium</keyword>
<dbReference type="GO" id="GO:0006281">
    <property type="term" value="P:DNA repair"/>
    <property type="evidence" value="ECO:0007669"/>
    <property type="project" value="UniProtKB-UniRule"/>
</dbReference>
<keyword evidence="12" id="KW-0238">DNA-binding</keyword>
<keyword evidence="7 12" id="KW-0227">DNA damage</keyword>
<evidence type="ECO:0000313" key="15">
    <source>
        <dbReference type="Proteomes" id="UP000093199"/>
    </source>
</evidence>
<evidence type="ECO:0000256" key="3">
    <source>
        <dbReference type="ARBA" id="ARBA00022679"/>
    </source>
</evidence>
<comment type="subcellular location">
    <subcellularLocation>
        <location evidence="12">Cytoplasm</location>
    </subcellularLocation>
</comment>
<dbReference type="NCBIfam" id="NF002677">
    <property type="entry name" value="PRK02406.1"/>
    <property type="match status" value="1"/>
</dbReference>
<dbReference type="Pfam" id="PF00817">
    <property type="entry name" value="IMS"/>
    <property type="match status" value="1"/>
</dbReference>
<dbReference type="SUPFAM" id="SSF100879">
    <property type="entry name" value="Lesion bypass DNA polymerase (Y-family), little finger domain"/>
    <property type="match status" value="1"/>
</dbReference>
<dbReference type="EMBL" id="MASJ01000039">
    <property type="protein sequence ID" value="OCS83042.1"/>
    <property type="molecule type" value="Genomic_DNA"/>
</dbReference>
<evidence type="ECO:0000256" key="9">
    <source>
        <dbReference type="ARBA" id="ARBA00022932"/>
    </source>
</evidence>
<dbReference type="InterPro" id="IPR024728">
    <property type="entry name" value="PolY_HhH_motif"/>
</dbReference>
<dbReference type="InterPro" id="IPR001126">
    <property type="entry name" value="UmuC"/>
</dbReference>
<dbReference type="HAMAP" id="MF_01113">
    <property type="entry name" value="DNApol_IV"/>
    <property type="match status" value="1"/>
</dbReference>
<keyword evidence="15" id="KW-1185">Reference proteome</keyword>
<evidence type="ECO:0000313" key="14">
    <source>
        <dbReference type="EMBL" id="OCS83042.1"/>
    </source>
</evidence>
<gene>
    <name evidence="12" type="primary">dinB</name>
    <name evidence="14" type="ORF">A6M13_06465</name>
</gene>
<dbReference type="GO" id="GO:0042276">
    <property type="term" value="P:error-prone translesion synthesis"/>
    <property type="evidence" value="ECO:0007669"/>
    <property type="project" value="TreeGrafter"/>
</dbReference>
<dbReference type="GO" id="GO:0005829">
    <property type="term" value="C:cytosol"/>
    <property type="evidence" value="ECO:0007669"/>
    <property type="project" value="TreeGrafter"/>
</dbReference>
<sequence>MSGRIILHIDLNSFFASVEQLLQPHLAGKPVAVAGNPKQRRGIVITCSYEARAYGVKTTMHVRDALRLCPHLEIVAPNFPAYRDYSQRFFALLRDVSPILQPVSIDEGYLDITDVVGEHPLQFVDQLQQRIYTELQLPCSIGVAPNKFLAKMASDMKKPMGITVLRKRDVPQMLWHLPVTAMHGVGAKTAEKLKTLHVTTIGQLAQTERHELRRHFGVQGEQMHERANGQDRRAVDPLAIYDTKSVGNSTTFAQNLTERVAVYEAVKRLSVKVAKRLQMKSLAGTTVSVMIRTADWQTYTRSQTVQNALQDEEEISRVAWMLVERHWQGEPIRLLGVTVSHVIDAQARTEQLNLFNFEQHAQEEPILTLLDNINAKYDKQLVMKGMKKRMVSDEYYANTSFSKDVFLHFDVSKKS</sequence>
<evidence type="ECO:0000256" key="8">
    <source>
        <dbReference type="ARBA" id="ARBA00022842"/>
    </source>
</evidence>
<dbReference type="GO" id="GO:0009432">
    <property type="term" value="P:SOS response"/>
    <property type="evidence" value="ECO:0007669"/>
    <property type="project" value="TreeGrafter"/>
</dbReference>
<feature type="site" description="Substrate discrimination" evidence="12">
    <location>
        <position position="15"/>
    </location>
</feature>
<organism evidence="14 15">
    <name type="scientific">Caryophanon tenue</name>
    <dbReference type="NCBI Taxonomy" id="33978"/>
    <lineage>
        <taxon>Bacteria</taxon>
        <taxon>Bacillati</taxon>
        <taxon>Bacillota</taxon>
        <taxon>Bacilli</taxon>
        <taxon>Bacillales</taxon>
        <taxon>Caryophanaceae</taxon>
        <taxon>Caryophanon</taxon>
    </lineage>
</organism>
<feature type="binding site" evidence="12">
    <location>
        <position position="106"/>
    </location>
    <ligand>
        <name>Mg(2+)</name>
        <dbReference type="ChEBI" id="CHEBI:18420"/>
    </ligand>
</feature>
<evidence type="ECO:0000256" key="5">
    <source>
        <dbReference type="ARBA" id="ARBA00022705"/>
    </source>
</evidence>
<evidence type="ECO:0000256" key="2">
    <source>
        <dbReference type="ARBA" id="ARBA00022457"/>
    </source>
</evidence>
<keyword evidence="3 12" id="KW-0808">Transferase</keyword>
<reference evidence="14 15" key="1">
    <citation type="submission" date="2016-07" db="EMBL/GenBank/DDBJ databases">
        <title>Caryophanon tenue genome sequencing.</title>
        <authorList>
            <person name="Verma A."/>
            <person name="Pal Y."/>
            <person name="Krishnamurthi S."/>
        </authorList>
    </citation>
    <scope>NUCLEOTIDE SEQUENCE [LARGE SCALE GENOMIC DNA]</scope>
    <source>
        <strain evidence="14 15">DSM 14152</strain>
    </source>
</reference>
<evidence type="ECO:0000256" key="1">
    <source>
        <dbReference type="ARBA" id="ARBA00010945"/>
    </source>
</evidence>
<evidence type="ECO:0000256" key="4">
    <source>
        <dbReference type="ARBA" id="ARBA00022695"/>
    </source>
</evidence>
<keyword evidence="12" id="KW-0963">Cytoplasm</keyword>
<dbReference type="Pfam" id="PF11798">
    <property type="entry name" value="IMS_HHH"/>
    <property type="match status" value="1"/>
</dbReference>
<dbReference type="InterPro" id="IPR043128">
    <property type="entry name" value="Rev_trsase/Diguanyl_cyclase"/>
</dbReference>
<protein>
    <recommendedName>
        <fullName evidence="12">DNA polymerase IV</fullName>
        <shortName evidence="12">Pol IV</shortName>
        <ecNumber evidence="12">2.7.7.7</ecNumber>
    </recommendedName>
</protein>
<dbReference type="RefSeq" id="WP_066548025.1">
    <property type="nucleotide sequence ID" value="NZ_MASJ01000039.1"/>
</dbReference>
<feature type="binding site" evidence="12">
    <location>
        <position position="10"/>
    </location>
    <ligand>
        <name>Mg(2+)</name>
        <dbReference type="ChEBI" id="CHEBI:18420"/>
    </ligand>
</feature>
<dbReference type="InterPro" id="IPR036775">
    <property type="entry name" value="DNA_pol_Y-fam_lit_finger_sf"/>
</dbReference>
<dbReference type="Gene3D" id="3.40.1170.60">
    <property type="match status" value="1"/>
</dbReference>
<keyword evidence="10 12" id="KW-0234">DNA repair</keyword>
<keyword evidence="6 12" id="KW-0479">Metal-binding</keyword>
<dbReference type="Gene3D" id="3.30.70.270">
    <property type="match status" value="1"/>
</dbReference>
<comment type="caution">
    <text evidence="14">The sequence shown here is derived from an EMBL/GenBank/DDBJ whole genome shotgun (WGS) entry which is preliminary data.</text>
</comment>
<comment type="catalytic activity">
    <reaction evidence="11 12">
        <text>DNA(n) + a 2'-deoxyribonucleoside 5'-triphosphate = DNA(n+1) + diphosphate</text>
        <dbReference type="Rhea" id="RHEA:22508"/>
        <dbReference type="Rhea" id="RHEA-COMP:17339"/>
        <dbReference type="Rhea" id="RHEA-COMP:17340"/>
        <dbReference type="ChEBI" id="CHEBI:33019"/>
        <dbReference type="ChEBI" id="CHEBI:61560"/>
        <dbReference type="ChEBI" id="CHEBI:173112"/>
        <dbReference type="EC" id="2.7.7.7"/>
    </reaction>
</comment>
<evidence type="ECO:0000259" key="13">
    <source>
        <dbReference type="PROSITE" id="PS50173"/>
    </source>
</evidence>
<dbReference type="GO" id="GO:0000287">
    <property type="term" value="F:magnesium ion binding"/>
    <property type="evidence" value="ECO:0007669"/>
    <property type="project" value="UniProtKB-UniRule"/>
</dbReference>
<dbReference type="GO" id="GO:0003887">
    <property type="term" value="F:DNA-directed DNA polymerase activity"/>
    <property type="evidence" value="ECO:0007669"/>
    <property type="project" value="UniProtKB-UniRule"/>
</dbReference>
<dbReference type="InterPro" id="IPR017961">
    <property type="entry name" value="DNA_pol_Y-fam_little_finger"/>
</dbReference>
<dbReference type="GO" id="GO:0003684">
    <property type="term" value="F:damaged DNA binding"/>
    <property type="evidence" value="ECO:0007669"/>
    <property type="project" value="InterPro"/>
</dbReference>
<comment type="cofactor">
    <cofactor evidence="12">
        <name>Mg(2+)</name>
        <dbReference type="ChEBI" id="CHEBI:18420"/>
    </cofactor>
    <text evidence="12">Binds 2 magnesium ions per subunit.</text>
</comment>
<dbReference type="FunFam" id="3.40.1170.60:FF:000003">
    <property type="entry name" value="DNA polymerase eta"/>
    <property type="match status" value="1"/>
</dbReference>
<dbReference type="AlphaFoldDB" id="A0A1C0Y7A4"/>
<evidence type="ECO:0000256" key="11">
    <source>
        <dbReference type="ARBA" id="ARBA00049244"/>
    </source>
</evidence>
<dbReference type="NCBIfam" id="NF002492">
    <property type="entry name" value="PRK01810.1"/>
    <property type="match status" value="1"/>
</dbReference>
<dbReference type="InterPro" id="IPR050116">
    <property type="entry name" value="DNA_polymerase-Y"/>
</dbReference>
<keyword evidence="5 12" id="KW-0235">DNA replication</keyword>
<dbReference type="CDD" id="cd03586">
    <property type="entry name" value="PolY_Pol_IV_kappa"/>
    <property type="match status" value="1"/>
</dbReference>
<dbReference type="Gene3D" id="1.10.150.20">
    <property type="entry name" value="5' to 3' exonuclease, C-terminal subdomain"/>
    <property type="match status" value="1"/>
</dbReference>
<feature type="domain" description="UmuC" evidence="13">
    <location>
        <begin position="6"/>
        <end position="186"/>
    </location>
</feature>
<proteinExistence type="inferred from homology"/>
<evidence type="ECO:0000256" key="7">
    <source>
        <dbReference type="ARBA" id="ARBA00022763"/>
    </source>
</evidence>
<dbReference type="PANTHER" id="PTHR11076:SF33">
    <property type="entry name" value="DNA POLYMERASE KAPPA"/>
    <property type="match status" value="1"/>
</dbReference>
<comment type="function">
    <text evidence="12">Poorly processive, error-prone DNA polymerase involved in untargeted mutagenesis. Copies undamaged DNA at stalled replication forks, which arise in vivo from mismatched or misaligned primer ends. These misaligned primers can be extended by PolIV. Exhibits no 3'-5' exonuclease (proofreading) activity. May be involved in translesional synthesis, in conjunction with the beta clamp from PolIII.</text>
</comment>
<accession>A0A1C0Y7A4</accession>
<dbReference type="Pfam" id="PF11799">
    <property type="entry name" value="IMS_C"/>
    <property type="match status" value="1"/>
</dbReference>
<keyword evidence="2 12" id="KW-0515">Mutator protein</keyword>
<dbReference type="InterPro" id="IPR022880">
    <property type="entry name" value="DNApol_IV"/>
</dbReference>
<dbReference type="GO" id="GO:0006261">
    <property type="term" value="P:DNA-templated DNA replication"/>
    <property type="evidence" value="ECO:0007669"/>
    <property type="project" value="UniProtKB-UniRule"/>
</dbReference>
<comment type="similarity">
    <text evidence="1 12">Belongs to the DNA polymerase type-Y family.</text>
</comment>
<dbReference type="Proteomes" id="UP000093199">
    <property type="component" value="Unassembled WGS sequence"/>
</dbReference>
<name>A0A1C0Y7A4_9BACL</name>
<comment type="subunit">
    <text evidence="12">Monomer.</text>
</comment>
<evidence type="ECO:0000256" key="10">
    <source>
        <dbReference type="ARBA" id="ARBA00023204"/>
    </source>
</evidence>
<dbReference type="SUPFAM" id="SSF56672">
    <property type="entry name" value="DNA/RNA polymerases"/>
    <property type="match status" value="1"/>
</dbReference>
<dbReference type="PROSITE" id="PS50173">
    <property type="entry name" value="UMUC"/>
    <property type="match status" value="1"/>
</dbReference>
<dbReference type="OrthoDB" id="9808813at2"/>
<evidence type="ECO:0000256" key="6">
    <source>
        <dbReference type="ARBA" id="ARBA00022723"/>
    </source>
</evidence>
<keyword evidence="4 12" id="KW-0548">Nucleotidyltransferase</keyword>
<dbReference type="Gene3D" id="3.30.1490.100">
    <property type="entry name" value="DNA polymerase, Y-family, little finger domain"/>
    <property type="match status" value="1"/>
</dbReference>
<dbReference type="InterPro" id="IPR043502">
    <property type="entry name" value="DNA/RNA_pol_sf"/>
</dbReference>
<evidence type="ECO:0000256" key="12">
    <source>
        <dbReference type="HAMAP-Rule" id="MF_01113"/>
    </source>
</evidence>
<dbReference type="STRING" id="33978.A6M13_06465"/>
<dbReference type="FunFam" id="3.30.1490.100:FF:000004">
    <property type="entry name" value="DNA polymerase IV"/>
    <property type="match status" value="1"/>
</dbReference>
<feature type="active site" evidence="12">
    <location>
        <position position="107"/>
    </location>
</feature>
<dbReference type="EC" id="2.7.7.7" evidence="12"/>